<proteinExistence type="predicted"/>
<organism evidence="1 2">
    <name type="scientific">Nonomuraea guangzhouensis</name>
    <dbReference type="NCBI Taxonomy" id="1291555"/>
    <lineage>
        <taxon>Bacteria</taxon>
        <taxon>Bacillati</taxon>
        <taxon>Actinomycetota</taxon>
        <taxon>Actinomycetes</taxon>
        <taxon>Streptosporangiales</taxon>
        <taxon>Streptosporangiaceae</taxon>
        <taxon>Nonomuraea</taxon>
    </lineage>
</organism>
<evidence type="ECO:0008006" key="3">
    <source>
        <dbReference type="Google" id="ProtNLM"/>
    </source>
</evidence>
<name>A0ABW4GMH0_9ACTN</name>
<sequence>MPRNMQIRDVPDDIADAIATRARAKGQSAQAYMLGLLAADARRSRNIDLIAQFEGRDDGMHSAPGQIAELVHLARNEREEQLADDTGDCPCS</sequence>
<dbReference type="Proteomes" id="UP001597097">
    <property type="component" value="Unassembled WGS sequence"/>
</dbReference>
<protein>
    <recommendedName>
        <fullName evidence="3">Antitoxin</fullName>
    </recommendedName>
</protein>
<evidence type="ECO:0000313" key="1">
    <source>
        <dbReference type="EMBL" id="MFD1543775.1"/>
    </source>
</evidence>
<keyword evidence="2" id="KW-1185">Reference proteome</keyword>
<evidence type="ECO:0000313" key="2">
    <source>
        <dbReference type="Proteomes" id="UP001597097"/>
    </source>
</evidence>
<comment type="caution">
    <text evidence="1">The sequence shown here is derived from an EMBL/GenBank/DDBJ whole genome shotgun (WGS) entry which is preliminary data.</text>
</comment>
<dbReference type="RefSeq" id="WP_219534888.1">
    <property type="nucleotide sequence ID" value="NZ_JAHKRM010000024.1"/>
</dbReference>
<reference evidence="2" key="1">
    <citation type="journal article" date="2019" name="Int. J. Syst. Evol. Microbiol.">
        <title>The Global Catalogue of Microorganisms (GCM) 10K type strain sequencing project: providing services to taxonomists for standard genome sequencing and annotation.</title>
        <authorList>
            <consortium name="The Broad Institute Genomics Platform"/>
            <consortium name="The Broad Institute Genome Sequencing Center for Infectious Disease"/>
            <person name="Wu L."/>
            <person name="Ma J."/>
        </authorList>
    </citation>
    <scope>NUCLEOTIDE SEQUENCE [LARGE SCALE GENOMIC DNA]</scope>
    <source>
        <strain evidence="2">CGMCC 1.15399</strain>
    </source>
</reference>
<gene>
    <name evidence="1" type="ORF">ACFSJ0_42500</name>
</gene>
<accession>A0ABW4GMH0</accession>
<dbReference type="EMBL" id="JBHUCM010000042">
    <property type="protein sequence ID" value="MFD1543775.1"/>
    <property type="molecule type" value="Genomic_DNA"/>
</dbReference>